<evidence type="ECO:0000313" key="9">
    <source>
        <dbReference type="Proteomes" id="UP001416858"/>
    </source>
</evidence>
<dbReference type="Gene3D" id="1.25.40.10">
    <property type="entry name" value="Tetratricopeptide repeat domain"/>
    <property type="match status" value="1"/>
</dbReference>
<dbReference type="Proteomes" id="UP001416858">
    <property type="component" value="Unassembled WGS sequence"/>
</dbReference>
<feature type="transmembrane region" description="Helical" evidence="6">
    <location>
        <begin position="324"/>
        <end position="345"/>
    </location>
</feature>
<dbReference type="InterPro" id="IPR007016">
    <property type="entry name" value="O-antigen_ligase-rel_domated"/>
</dbReference>
<protein>
    <recommendedName>
        <fullName evidence="7">O-antigen ligase-related domain-containing protein</fullName>
    </recommendedName>
</protein>
<dbReference type="RefSeq" id="WP_345687540.1">
    <property type="nucleotide sequence ID" value="NZ_BAABRO010000018.1"/>
</dbReference>
<keyword evidence="4 6" id="KW-0472">Membrane</keyword>
<accession>A0ABP9W261</accession>
<dbReference type="PANTHER" id="PTHR37422:SF13">
    <property type="entry name" value="LIPOPOLYSACCHARIDE BIOSYNTHESIS PROTEIN PA4999-RELATED"/>
    <property type="match status" value="1"/>
</dbReference>
<feature type="region of interest" description="Disordered" evidence="5">
    <location>
        <begin position="1"/>
        <end position="22"/>
    </location>
</feature>
<keyword evidence="9" id="KW-1185">Reference proteome</keyword>
<evidence type="ECO:0000256" key="3">
    <source>
        <dbReference type="ARBA" id="ARBA00022989"/>
    </source>
</evidence>
<keyword evidence="2 6" id="KW-0812">Transmembrane</keyword>
<reference evidence="8 9" key="1">
    <citation type="submission" date="2024-02" db="EMBL/GenBank/DDBJ databases">
        <title>Rhodopirellula caenicola NBRC 110016.</title>
        <authorList>
            <person name="Ichikawa N."/>
            <person name="Katano-Makiyama Y."/>
            <person name="Hidaka K."/>
        </authorList>
    </citation>
    <scope>NUCLEOTIDE SEQUENCE [LARGE SCALE GENOMIC DNA]</scope>
    <source>
        <strain evidence="8 9">NBRC 110016</strain>
    </source>
</reference>
<feature type="transmembrane region" description="Helical" evidence="6">
    <location>
        <begin position="86"/>
        <end position="103"/>
    </location>
</feature>
<comment type="caution">
    <text evidence="8">The sequence shown here is derived from an EMBL/GenBank/DDBJ whole genome shotgun (WGS) entry which is preliminary data.</text>
</comment>
<feature type="transmembrane region" description="Helical" evidence="6">
    <location>
        <begin position="244"/>
        <end position="267"/>
    </location>
</feature>
<evidence type="ECO:0000256" key="5">
    <source>
        <dbReference type="SAM" id="MobiDB-lite"/>
    </source>
</evidence>
<feature type="transmembrane region" description="Helical" evidence="6">
    <location>
        <begin position="600"/>
        <end position="620"/>
    </location>
</feature>
<proteinExistence type="predicted"/>
<feature type="domain" description="O-antigen ligase-related" evidence="7">
    <location>
        <begin position="284"/>
        <end position="423"/>
    </location>
</feature>
<evidence type="ECO:0000256" key="4">
    <source>
        <dbReference type="ARBA" id="ARBA00023136"/>
    </source>
</evidence>
<feature type="transmembrane region" description="Helical" evidence="6">
    <location>
        <begin position="172"/>
        <end position="192"/>
    </location>
</feature>
<evidence type="ECO:0000256" key="2">
    <source>
        <dbReference type="ARBA" id="ARBA00022692"/>
    </source>
</evidence>
<feature type="transmembrane region" description="Helical" evidence="6">
    <location>
        <begin position="55"/>
        <end position="74"/>
    </location>
</feature>
<sequence>MAKRRKIESRSGHSPSGRSDAKLANTSVAAETHSNGNPTLFDAVIDPPRPRFANLPSGIAVFVLAAALVYSQYYPSDSVAVENGDGLWFVAFSIVVLIGNSFGKRFRKEAVSHPVSLALDWVPWLLAGWIMIAAFGSSPPGNLRFATNEAWIWVSAASIFFAARRLFAQPMVVRGIITLLLGCAVAQAVHGLHQQFISLPEMRAAYQRNPEQMLRLAGIEAPPGSSERIVFENRLRDGGPTGTFALANSLAGVLVVGLMISISGLWFHASQMSVPQRVCWIGLTALLAISLLATRSRSAVLAVFIGAVFLFFASMSFGRHRRTIVIALASAGLLAAIVVGGIVIWGDREWVEQAPASLAFRIQYWRSTMAMVTQMPLFGAGPGNYQMIYERFREPSANEQIAEPHNFFFETLASGGWIAAGLLVCLTVAVLACWKTRRDQLSECKDTPDPAAQRWWNAAIIVWLGAAVSFAMVWIVGFIVLSIPDIEADLFGVPLSIAGIVLTWKHLRRFSDRHLHTLAAATLLSILVHLSIAGGWTVPGVAICVWLVAAVICRTVAKPASVKITTGKITAGETENAATDLGDDADHTLRNWRERKWSKLGSAASVLLLGGLVWMSILPVSQQQRLLKQLSRPRVAGDFEEMDRLLTKAMEADPWSAEAARWRADAYRRQIVAAATKDDATAATRRSTWQTLVHQTKQRAGEDPSVYRELGIAQLHVFQRFGQDEDLQDALETFRQAAAWSPSNQWMAAQLAEVLRAAGDSANAAAAAQRAEWLSGLGFTMDRMLENQMILEASQIGIAAANEPKRRPASELLMNQLGHTDVR</sequence>
<keyword evidence="3 6" id="KW-1133">Transmembrane helix</keyword>
<evidence type="ECO:0000259" key="7">
    <source>
        <dbReference type="Pfam" id="PF04932"/>
    </source>
</evidence>
<evidence type="ECO:0000313" key="8">
    <source>
        <dbReference type="EMBL" id="GAA5509993.1"/>
    </source>
</evidence>
<feature type="transmembrane region" description="Helical" evidence="6">
    <location>
        <begin position="299"/>
        <end position="317"/>
    </location>
</feature>
<feature type="transmembrane region" description="Helical" evidence="6">
    <location>
        <begin position="274"/>
        <end position="293"/>
    </location>
</feature>
<name>A0ABP9W261_9BACT</name>
<feature type="transmembrane region" description="Helical" evidence="6">
    <location>
        <begin position="455"/>
        <end position="484"/>
    </location>
</feature>
<dbReference type="PANTHER" id="PTHR37422">
    <property type="entry name" value="TEICHURONIC ACID BIOSYNTHESIS PROTEIN TUAE"/>
    <property type="match status" value="1"/>
</dbReference>
<comment type="subcellular location">
    <subcellularLocation>
        <location evidence="1">Membrane</location>
        <topology evidence="1">Multi-pass membrane protein</topology>
    </subcellularLocation>
</comment>
<dbReference type="InterPro" id="IPR051533">
    <property type="entry name" value="WaaL-like"/>
</dbReference>
<dbReference type="SUPFAM" id="SSF48452">
    <property type="entry name" value="TPR-like"/>
    <property type="match status" value="1"/>
</dbReference>
<evidence type="ECO:0000256" key="6">
    <source>
        <dbReference type="SAM" id="Phobius"/>
    </source>
</evidence>
<dbReference type="InterPro" id="IPR011990">
    <property type="entry name" value="TPR-like_helical_dom_sf"/>
</dbReference>
<evidence type="ECO:0000256" key="1">
    <source>
        <dbReference type="ARBA" id="ARBA00004141"/>
    </source>
</evidence>
<organism evidence="8 9">
    <name type="scientific">Novipirellula caenicola</name>
    <dbReference type="NCBI Taxonomy" id="1536901"/>
    <lineage>
        <taxon>Bacteria</taxon>
        <taxon>Pseudomonadati</taxon>
        <taxon>Planctomycetota</taxon>
        <taxon>Planctomycetia</taxon>
        <taxon>Pirellulales</taxon>
        <taxon>Pirellulaceae</taxon>
        <taxon>Novipirellula</taxon>
    </lineage>
</organism>
<feature type="transmembrane region" description="Helical" evidence="6">
    <location>
        <begin position="150"/>
        <end position="167"/>
    </location>
</feature>
<feature type="transmembrane region" description="Helical" evidence="6">
    <location>
        <begin position="115"/>
        <end position="138"/>
    </location>
</feature>
<dbReference type="EMBL" id="BAABRO010000018">
    <property type="protein sequence ID" value="GAA5509993.1"/>
    <property type="molecule type" value="Genomic_DNA"/>
</dbReference>
<feature type="transmembrane region" description="Helical" evidence="6">
    <location>
        <begin position="414"/>
        <end position="434"/>
    </location>
</feature>
<gene>
    <name evidence="8" type="ORF">Rcae01_05498</name>
</gene>
<dbReference type="Pfam" id="PF04932">
    <property type="entry name" value="Wzy_C"/>
    <property type="match status" value="1"/>
</dbReference>